<protein>
    <recommendedName>
        <fullName evidence="4">Sel1 repeat family protein</fullName>
    </recommendedName>
</protein>
<accession>A0AAN4W341</accession>
<dbReference type="RefSeq" id="WP_338238784.1">
    <property type="nucleotide sequence ID" value="NZ_BQKE01000003.1"/>
</dbReference>
<dbReference type="InterPro" id="IPR006597">
    <property type="entry name" value="Sel1-like"/>
</dbReference>
<dbReference type="PANTHER" id="PTHR45011">
    <property type="entry name" value="DAP3-BINDING CELL DEATH ENHANCER 1"/>
    <property type="match status" value="1"/>
</dbReference>
<keyword evidence="1" id="KW-1133">Transmembrane helix</keyword>
<keyword evidence="1" id="KW-0812">Transmembrane</keyword>
<reference evidence="2 3" key="1">
    <citation type="submission" date="2021-12" db="EMBL/GenBank/DDBJ databases">
        <title>Genome sequencing of bacteria with rrn-lacking chromosome and rrn-plasmid.</title>
        <authorList>
            <person name="Anda M."/>
            <person name="Iwasaki W."/>
        </authorList>
    </citation>
    <scope>NUCLEOTIDE SEQUENCE [LARGE SCALE GENOMIC DNA]</scope>
    <source>
        <strain evidence="2 3">NBRC 15940</strain>
    </source>
</reference>
<evidence type="ECO:0000256" key="1">
    <source>
        <dbReference type="SAM" id="Phobius"/>
    </source>
</evidence>
<dbReference type="PANTHER" id="PTHR45011:SF1">
    <property type="entry name" value="DAP3-BINDING CELL DEATH ENHANCER 1"/>
    <property type="match status" value="1"/>
</dbReference>
<dbReference type="Proteomes" id="UP001310022">
    <property type="component" value="Unassembled WGS sequence"/>
</dbReference>
<feature type="transmembrane region" description="Helical" evidence="1">
    <location>
        <begin position="6"/>
        <end position="27"/>
    </location>
</feature>
<dbReference type="SMART" id="SM00671">
    <property type="entry name" value="SEL1"/>
    <property type="match status" value="4"/>
</dbReference>
<dbReference type="AlphaFoldDB" id="A0AAN4W341"/>
<gene>
    <name evidence="2" type="ORF">PEDI_41970</name>
</gene>
<name>A0AAN4W341_9BACT</name>
<dbReference type="Pfam" id="PF08238">
    <property type="entry name" value="Sel1"/>
    <property type="match status" value="5"/>
</dbReference>
<organism evidence="2 3">
    <name type="scientific">Persicobacter diffluens</name>
    <dbReference type="NCBI Taxonomy" id="981"/>
    <lineage>
        <taxon>Bacteria</taxon>
        <taxon>Pseudomonadati</taxon>
        <taxon>Bacteroidota</taxon>
        <taxon>Cytophagia</taxon>
        <taxon>Cytophagales</taxon>
        <taxon>Persicobacteraceae</taxon>
        <taxon>Persicobacter</taxon>
    </lineage>
</organism>
<dbReference type="EMBL" id="BQKE01000003">
    <property type="protein sequence ID" value="GJM63645.1"/>
    <property type="molecule type" value="Genomic_DNA"/>
</dbReference>
<keyword evidence="1" id="KW-0472">Membrane</keyword>
<evidence type="ECO:0000313" key="3">
    <source>
        <dbReference type="Proteomes" id="UP001310022"/>
    </source>
</evidence>
<dbReference type="InterPro" id="IPR011990">
    <property type="entry name" value="TPR-like_helical_dom_sf"/>
</dbReference>
<dbReference type="SUPFAM" id="SSF81901">
    <property type="entry name" value="HCP-like"/>
    <property type="match status" value="1"/>
</dbReference>
<evidence type="ECO:0000313" key="2">
    <source>
        <dbReference type="EMBL" id="GJM63645.1"/>
    </source>
</evidence>
<dbReference type="Gene3D" id="1.25.40.10">
    <property type="entry name" value="Tetratricopeptide repeat domain"/>
    <property type="match status" value="2"/>
</dbReference>
<evidence type="ECO:0008006" key="4">
    <source>
        <dbReference type="Google" id="ProtNLM"/>
    </source>
</evidence>
<sequence length="240" mass="27036">MTSNLWFVRANIAILSICLTFTLLLVFEVPVTLKYSISADRMFLSGMRKLEEKSLNDGVLNTAIHHLEIAALQGHTGAQKQLGKLYAKGEAVEKDLDQAYYWWQMAAEYGDAESQYYLGKEYESHSDVYDKQDAVAWLKKSATQNYTDAQILLGKYYLKEGIENKNNLDLALYWLETAAFQGSGEAQFLLGQVYHNGMGVEKDIQKAVLHYEKAKNAGLKPAIQMLNDLSTETKKANFGP</sequence>
<proteinExistence type="predicted"/>
<comment type="caution">
    <text evidence="2">The sequence shown here is derived from an EMBL/GenBank/DDBJ whole genome shotgun (WGS) entry which is preliminary data.</text>
</comment>
<dbReference type="InterPro" id="IPR052748">
    <property type="entry name" value="ISR_Activator"/>
</dbReference>
<keyword evidence="3" id="KW-1185">Reference proteome</keyword>